<gene>
    <name evidence="4" type="ORF">CYFUS_008835</name>
</gene>
<dbReference type="InterPro" id="IPR050769">
    <property type="entry name" value="NAT_camello-type"/>
</dbReference>
<dbReference type="Gene3D" id="3.40.630.30">
    <property type="match status" value="1"/>
</dbReference>
<accession>A0A250JHK0</accession>
<dbReference type="InterPro" id="IPR016181">
    <property type="entry name" value="Acyl_CoA_acyltransferase"/>
</dbReference>
<dbReference type="EMBL" id="CP022098">
    <property type="protein sequence ID" value="ATB43355.1"/>
    <property type="molecule type" value="Genomic_DNA"/>
</dbReference>
<dbReference type="PANTHER" id="PTHR13947:SF37">
    <property type="entry name" value="LD18367P"/>
    <property type="match status" value="1"/>
</dbReference>
<dbReference type="KEGG" id="cfus:CYFUS_008835"/>
<proteinExistence type="predicted"/>
<feature type="domain" description="N-acetyltransferase" evidence="3">
    <location>
        <begin position="40"/>
        <end position="199"/>
    </location>
</feature>
<feature type="compositionally biased region" description="Polar residues" evidence="2">
    <location>
        <begin position="22"/>
        <end position="40"/>
    </location>
</feature>
<name>A0A250JHK0_9BACT</name>
<evidence type="ECO:0000256" key="2">
    <source>
        <dbReference type="SAM" id="MobiDB-lite"/>
    </source>
</evidence>
<evidence type="ECO:0000313" key="4">
    <source>
        <dbReference type="EMBL" id="ATB43355.1"/>
    </source>
</evidence>
<dbReference type="Pfam" id="PF00583">
    <property type="entry name" value="Acetyltransf_1"/>
    <property type="match status" value="1"/>
</dbReference>
<organism evidence="4 5">
    <name type="scientific">Cystobacter fuscus</name>
    <dbReference type="NCBI Taxonomy" id="43"/>
    <lineage>
        <taxon>Bacteria</taxon>
        <taxon>Pseudomonadati</taxon>
        <taxon>Myxococcota</taxon>
        <taxon>Myxococcia</taxon>
        <taxon>Myxococcales</taxon>
        <taxon>Cystobacterineae</taxon>
        <taxon>Archangiaceae</taxon>
        <taxon>Cystobacter</taxon>
    </lineage>
</organism>
<keyword evidence="1 4" id="KW-0808">Transferase</keyword>
<dbReference type="Proteomes" id="UP000217257">
    <property type="component" value="Chromosome"/>
</dbReference>
<sequence length="200" mass="21778">MGHAAPSFREQAAREHSGGSGTLASEQRSWNGNGTMSTPWRTRPIEPRDDTQMASVIREVMPEFGADGPGFALHDPEVDGLSAAYAVPGRAYWVVVDEADRVMGGGGIAPLDGDVPGVCELRKMYFRPQVRGRGVGEQLLRQCLAFARQAGYQTCYLETLSGMNQAQKLYQRLGFQPLPGPMGATGHFGCDRWYALDLRG</sequence>
<dbReference type="AlphaFoldDB" id="A0A250JHK0"/>
<feature type="region of interest" description="Disordered" evidence="2">
    <location>
        <begin position="1"/>
        <end position="48"/>
    </location>
</feature>
<dbReference type="SUPFAM" id="SSF55729">
    <property type="entry name" value="Acyl-CoA N-acyltransferases (Nat)"/>
    <property type="match status" value="1"/>
</dbReference>
<dbReference type="InterPro" id="IPR000182">
    <property type="entry name" value="GNAT_dom"/>
</dbReference>
<dbReference type="GO" id="GO:0008080">
    <property type="term" value="F:N-acetyltransferase activity"/>
    <property type="evidence" value="ECO:0007669"/>
    <property type="project" value="InterPro"/>
</dbReference>
<reference evidence="4 5" key="1">
    <citation type="submission" date="2017-06" db="EMBL/GenBank/DDBJ databases">
        <title>Sequencing and comparative analysis of myxobacterial genomes.</title>
        <authorList>
            <person name="Rupp O."/>
            <person name="Goesmann A."/>
            <person name="Sogaard-Andersen L."/>
        </authorList>
    </citation>
    <scope>NUCLEOTIDE SEQUENCE [LARGE SCALE GENOMIC DNA]</scope>
    <source>
        <strain evidence="4 5">DSM 52655</strain>
    </source>
</reference>
<evidence type="ECO:0000313" key="5">
    <source>
        <dbReference type="Proteomes" id="UP000217257"/>
    </source>
</evidence>
<evidence type="ECO:0000259" key="3">
    <source>
        <dbReference type="PROSITE" id="PS51186"/>
    </source>
</evidence>
<dbReference type="CDD" id="cd04301">
    <property type="entry name" value="NAT_SF"/>
    <property type="match status" value="1"/>
</dbReference>
<dbReference type="PANTHER" id="PTHR13947">
    <property type="entry name" value="GNAT FAMILY N-ACETYLTRANSFERASE"/>
    <property type="match status" value="1"/>
</dbReference>
<evidence type="ECO:0000256" key="1">
    <source>
        <dbReference type="ARBA" id="ARBA00022679"/>
    </source>
</evidence>
<protein>
    <submittedName>
        <fullName evidence="4">Histone acetyltransferase</fullName>
    </submittedName>
</protein>
<dbReference type="PROSITE" id="PS51186">
    <property type="entry name" value="GNAT"/>
    <property type="match status" value="1"/>
</dbReference>